<dbReference type="Proteomes" id="UP001365405">
    <property type="component" value="Unassembled WGS sequence"/>
</dbReference>
<evidence type="ECO:0000313" key="6">
    <source>
        <dbReference type="Proteomes" id="UP001365405"/>
    </source>
</evidence>
<dbReference type="InterPro" id="IPR013783">
    <property type="entry name" value="Ig-like_fold"/>
</dbReference>
<dbReference type="RefSeq" id="WP_341409800.1">
    <property type="nucleotide sequence ID" value="NZ_JBBUTH010000003.1"/>
</dbReference>
<dbReference type="Gene3D" id="1.50.10.100">
    <property type="entry name" value="Chondroitin AC/alginate lyase"/>
    <property type="match status" value="1"/>
</dbReference>
<dbReference type="SUPFAM" id="SSF48230">
    <property type="entry name" value="Chondroitin AC/alginate lyase"/>
    <property type="match status" value="1"/>
</dbReference>
<feature type="region of interest" description="Disordered" evidence="2">
    <location>
        <begin position="20"/>
        <end position="41"/>
    </location>
</feature>
<evidence type="ECO:0000256" key="1">
    <source>
        <dbReference type="ARBA" id="ARBA00004196"/>
    </source>
</evidence>
<evidence type="ECO:0000256" key="2">
    <source>
        <dbReference type="SAM" id="MobiDB-lite"/>
    </source>
</evidence>
<proteinExistence type="predicted"/>
<name>A0ABU9CHU9_9BURK</name>
<dbReference type="InterPro" id="IPR008929">
    <property type="entry name" value="Chondroitin_lyas"/>
</dbReference>
<dbReference type="Gene3D" id="2.60.40.10">
    <property type="entry name" value="Immunoglobulins"/>
    <property type="match status" value="1"/>
</dbReference>
<sequence>MTASFILLCALISACGGGGGDAGGDTNSSTSAESSKVAAAPVDTVASVPETVTMPTAVGMNSIDGATDAVIATSLGTVTLAEPAASTVTDSTGATSIASTQETSAPLEQVAALQASQPESVSSAQAVVTALTTLDGSGIRTRNAAGCTPGVYSDFIDGNTWNNRRLLPRDCLKVASNPPVFSWRQPNDKDALSPWTLSVRNRKTGVAALSASPNTPRLMPNQALPAGDYEWTVSYTNKSGKLVASSARRFTVEATTPVVVFPAGVTVAAKAAARGHPRALPSGATFAALKASALAGDLATGYKNLIAMAETAVVTPLPQVAGLTGFSYDSFTITSKVSMDALRKTCDAETRYVEALAFAYRFTGDVRFRDAGITRALNLAGWSPSGVTSESNFDYGNRAIYLALATALDLFKADLTAVQVQQIVSSLSDRISQAMARFDSLDASPFDSHVDVLVWNVLQALMLTAGTEGFTNSTAWLAKTWDILLGSANMWGADDGGFGNGVAYAWYRIGHLAEAMAATQAVTGLNLAKHPSVAKLGDFLLAFTAPGGTHRSPFGDDTETTTHYTNYAFNQFRLYAQQTGTPIHNWYWKAGASTATAKYYMSPWLLMLQGLGTTVSSAPVDRSWVFDDAGVAAIHSDTSRSDRSSVAFRSSEFGDWAHSFADQNSFTLISKGKDLLISSGYYPYWLSPHHAAVTRATRYKNALTFDGGIGQAEIASGVPKLPGSPVQSRDARGKLVNQADTGLWAVATGDATLAYRSYDPSTYAWTALLKSAVRTVAYNRSSRVLVVYDYAKSDSARRWELNFHAPASFASGTGGSVSVVNGASSACIAVYGPAGSFALSKGFDIAPENGAADQYHARFAVTTRSNELVAVTVIREDCSATPVKVTFTGAAAVSVNINNGVDAIFDGRSVTVP</sequence>
<feature type="domain" description="Heparinase II/III-like C-terminal" evidence="3">
    <location>
        <begin position="622"/>
        <end position="861"/>
    </location>
</feature>
<evidence type="ECO:0000259" key="4">
    <source>
        <dbReference type="Pfam" id="PF16332"/>
    </source>
</evidence>
<evidence type="ECO:0000313" key="5">
    <source>
        <dbReference type="EMBL" id="MEK8050132.1"/>
    </source>
</evidence>
<protein>
    <submittedName>
        <fullName evidence="5">DUF4962 domain-containing protein</fullName>
    </submittedName>
</protein>
<dbReference type="Pfam" id="PF16332">
    <property type="entry name" value="DUF4962"/>
    <property type="match status" value="1"/>
</dbReference>
<comment type="caution">
    <text evidence="5">The sequence shown here is derived from an EMBL/GenBank/DDBJ whole genome shotgun (WGS) entry which is preliminary data.</text>
</comment>
<organism evidence="5 6">
    <name type="scientific">Pseudaquabacterium inlustre</name>
    <dbReference type="NCBI Taxonomy" id="2984192"/>
    <lineage>
        <taxon>Bacteria</taxon>
        <taxon>Pseudomonadati</taxon>
        <taxon>Pseudomonadota</taxon>
        <taxon>Betaproteobacteria</taxon>
        <taxon>Burkholderiales</taxon>
        <taxon>Sphaerotilaceae</taxon>
        <taxon>Pseudaquabacterium</taxon>
    </lineage>
</organism>
<dbReference type="Gene3D" id="2.70.98.70">
    <property type="match status" value="1"/>
</dbReference>
<dbReference type="EMBL" id="JBBUTH010000003">
    <property type="protein sequence ID" value="MEK8050132.1"/>
    <property type="molecule type" value="Genomic_DNA"/>
</dbReference>
<feature type="domain" description="Heparinase II N-terminal" evidence="4">
    <location>
        <begin position="220"/>
        <end position="589"/>
    </location>
</feature>
<keyword evidence="6" id="KW-1185">Reference proteome</keyword>
<dbReference type="InterPro" id="IPR012480">
    <property type="entry name" value="Hepar_II_III_C"/>
</dbReference>
<reference evidence="5 6" key="1">
    <citation type="submission" date="2024-04" db="EMBL/GenBank/DDBJ databases">
        <title>Novel species of the genus Ideonella isolated from streams.</title>
        <authorList>
            <person name="Lu H."/>
        </authorList>
    </citation>
    <scope>NUCLEOTIDE SEQUENCE [LARGE SCALE GENOMIC DNA]</scope>
    <source>
        <strain evidence="5 6">DXS22W</strain>
    </source>
</reference>
<dbReference type="Pfam" id="PF07940">
    <property type="entry name" value="Hepar_II_III_C"/>
    <property type="match status" value="1"/>
</dbReference>
<dbReference type="InterPro" id="IPR032518">
    <property type="entry name" value="HepII_N"/>
</dbReference>
<accession>A0ABU9CHU9</accession>
<comment type="subcellular location">
    <subcellularLocation>
        <location evidence="1">Cell envelope</location>
    </subcellularLocation>
</comment>
<gene>
    <name evidence="5" type="ORF">AACH10_07770</name>
</gene>
<evidence type="ECO:0000259" key="3">
    <source>
        <dbReference type="Pfam" id="PF07940"/>
    </source>
</evidence>